<dbReference type="PANTHER" id="PTHR42989:SF1">
    <property type="entry name" value="FORMATE HYDROGENLYASE SUBUNIT 7-RELATED"/>
    <property type="match status" value="1"/>
</dbReference>
<protein>
    <submittedName>
        <fullName evidence="7">NADH:ubiquinone oxidoreductase</fullName>
    </submittedName>
</protein>
<evidence type="ECO:0000256" key="5">
    <source>
        <dbReference type="ARBA" id="ARBA00023004"/>
    </source>
</evidence>
<dbReference type="GO" id="GO:0046872">
    <property type="term" value="F:metal ion binding"/>
    <property type="evidence" value="ECO:0007669"/>
    <property type="project" value="UniProtKB-KW"/>
</dbReference>
<keyword evidence="7" id="KW-0830">Ubiquinone</keyword>
<evidence type="ECO:0000256" key="1">
    <source>
        <dbReference type="ARBA" id="ARBA00001966"/>
    </source>
</evidence>
<evidence type="ECO:0000256" key="2">
    <source>
        <dbReference type="ARBA" id="ARBA00009173"/>
    </source>
</evidence>
<organism evidence="7">
    <name type="scientific">Desulfurella acetivorans</name>
    <dbReference type="NCBI Taxonomy" id="33002"/>
    <lineage>
        <taxon>Bacteria</taxon>
        <taxon>Pseudomonadati</taxon>
        <taxon>Campylobacterota</taxon>
        <taxon>Desulfurellia</taxon>
        <taxon>Desulfurellales</taxon>
        <taxon>Desulfurellaceae</taxon>
        <taxon>Desulfurella</taxon>
    </lineage>
</organism>
<gene>
    <name evidence="7" type="ORF">ENX80_01995</name>
</gene>
<comment type="cofactor">
    <cofactor evidence="1">
        <name>[4Fe-4S] cluster</name>
        <dbReference type="ChEBI" id="CHEBI:49883"/>
    </cofactor>
</comment>
<dbReference type="Gene3D" id="3.40.50.12280">
    <property type="match status" value="1"/>
</dbReference>
<dbReference type="InterPro" id="IPR052375">
    <property type="entry name" value="Complex_I_20kDa-like"/>
</dbReference>
<dbReference type="AlphaFoldDB" id="A0A832ASK5"/>
<evidence type="ECO:0000313" key="7">
    <source>
        <dbReference type="EMBL" id="HGA37579.1"/>
    </source>
</evidence>
<evidence type="ECO:0000256" key="4">
    <source>
        <dbReference type="ARBA" id="ARBA00022723"/>
    </source>
</evidence>
<evidence type="ECO:0000256" key="3">
    <source>
        <dbReference type="ARBA" id="ARBA00022485"/>
    </source>
</evidence>
<accession>A0A832ASK5</accession>
<comment type="caution">
    <text evidence="7">The sequence shown here is derived from an EMBL/GenBank/DDBJ whole genome shotgun (WGS) entry which is preliminary data.</text>
</comment>
<keyword evidence="4" id="KW-0479">Metal-binding</keyword>
<keyword evidence="3" id="KW-0004">4Fe-4S</keyword>
<dbReference type="PANTHER" id="PTHR42989">
    <property type="entry name" value="HYDROGENASE-4 COMPONENT I"/>
    <property type="match status" value="1"/>
</dbReference>
<keyword evidence="5" id="KW-0408">Iron</keyword>
<dbReference type="EMBL" id="DTPL01000133">
    <property type="protein sequence ID" value="HGA37579.1"/>
    <property type="molecule type" value="Genomic_DNA"/>
</dbReference>
<dbReference type="GO" id="GO:0051539">
    <property type="term" value="F:4 iron, 4 sulfur cluster binding"/>
    <property type="evidence" value="ECO:0007669"/>
    <property type="project" value="UniProtKB-KW"/>
</dbReference>
<sequence length="149" mass="17174">MLLWPFYGLSKNYSKKYKFKLHPKPNLFRRSLHVFVIDAGCDVGLLLEFYSLLSPKYNTHRWGIFFVNTPRSADLLVVLSKPTTKMLPIVKEAINQMPKPYGVMLIENSSFDKYDLNLPNIVEHLKGNNIEAEEIFKKLIEIAQGGLIC</sequence>
<evidence type="ECO:0000256" key="6">
    <source>
        <dbReference type="ARBA" id="ARBA00023014"/>
    </source>
</evidence>
<proteinExistence type="inferred from homology"/>
<keyword evidence="6" id="KW-0411">Iron-sulfur</keyword>
<comment type="similarity">
    <text evidence="2">Belongs to the complex I 20 kDa subunit family.</text>
</comment>
<name>A0A832ASK5_DESAE</name>
<dbReference type="SUPFAM" id="SSF56770">
    <property type="entry name" value="HydA/Nqo6-like"/>
    <property type="match status" value="1"/>
</dbReference>
<reference evidence="7" key="1">
    <citation type="journal article" date="2020" name="mSystems">
        <title>Genome- and Community-Level Interaction Insights into Carbon Utilization and Element Cycling Functions of Hydrothermarchaeota in Hydrothermal Sediment.</title>
        <authorList>
            <person name="Zhou Z."/>
            <person name="Liu Y."/>
            <person name="Xu W."/>
            <person name="Pan J."/>
            <person name="Luo Z.H."/>
            <person name="Li M."/>
        </authorList>
    </citation>
    <scope>NUCLEOTIDE SEQUENCE [LARGE SCALE GENOMIC DNA]</scope>
    <source>
        <strain evidence="7">SpSt-972</strain>
    </source>
</reference>